<accession>A0A0G3HDV5</accession>
<feature type="compositionally biased region" description="Basic and acidic residues" evidence="1">
    <location>
        <begin position="51"/>
        <end position="66"/>
    </location>
</feature>
<feature type="transmembrane region" description="Helical" evidence="2">
    <location>
        <begin position="140"/>
        <end position="159"/>
    </location>
</feature>
<proteinExistence type="predicted"/>
<feature type="transmembrane region" description="Helical" evidence="2">
    <location>
        <begin position="165"/>
        <end position="189"/>
    </location>
</feature>
<name>A0A0G3HDV5_9CORY</name>
<protein>
    <submittedName>
        <fullName evidence="3">Putative DUF3043 family protein</fullName>
    </submittedName>
</protein>
<dbReference type="KEGG" id="cut:CUTER_07550"/>
<evidence type="ECO:0000256" key="2">
    <source>
        <dbReference type="SAM" id="Phobius"/>
    </source>
</evidence>
<feature type="region of interest" description="Disordered" evidence="1">
    <location>
        <begin position="1"/>
        <end position="104"/>
    </location>
</feature>
<feature type="compositionally biased region" description="Basic and acidic residues" evidence="1">
    <location>
        <begin position="81"/>
        <end position="102"/>
    </location>
</feature>
<dbReference type="OrthoDB" id="5194448at2"/>
<dbReference type="AlphaFoldDB" id="A0A0G3HDV5"/>
<dbReference type="PATRIC" id="fig|1072256.5.peg.1493"/>
<evidence type="ECO:0000256" key="1">
    <source>
        <dbReference type="SAM" id="MobiDB-lite"/>
    </source>
</evidence>
<keyword evidence="2" id="KW-0812">Transmembrane</keyword>
<dbReference type="EMBL" id="CP011546">
    <property type="protein sequence ID" value="AKK11499.1"/>
    <property type="molecule type" value="Genomic_DNA"/>
</dbReference>
<dbReference type="RefSeq" id="WP_047259906.1">
    <property type="nucleotide sequence ID" value="NZ_CP011546.1"/>
</dbReference>
<gene>
    <name evidence="3" type="ORF">CUTER_07550</name>
</gene>
<keyword evidence="4" id="KW-1185">Reference proteome</keyword>
<dbReference type="STRING" id="1072256.CUTER_07550"/>
<dbReference type="Proteomes" id="UP000035548">
    <property type="component" value="Chromosome"/>
</dbReference>
<feature type="compositionally biased region" description="Low complexity" evidence="1">
    <location>
        <begin position="8"/>
        <end position="23"/>
    </location>
</feature>
<sequence>MKRPRQNSSPSSDSASGSTAASAQVDEATTERAEQQHRPGYTPPKGKATPKRRDQEIKRGVRRDPHALSTAQASQRRKELKKSMSKEEWKEFKRKEREETRERNRHYRERMDAGDERYLLDRDKGKVRGWVRDWVDSRRFLSNLFMPLAVVMLVVMLFANVFPPAVLNATMIVLWVVIAVFFIDAIVLGRRANKAAAEKFPGSAETGFRLGSYAVSRATQPRRWRTPRPRVELGADV</sequence>
<evidence type="ECO:0000313" key="3">
    <source>
        <dbReference type="EMBL" id="AKK11499.1"/>
    </source>
</evidence>
<reference evidence="4" key="2">
    <citation type="submission" date="2015-05" db="EMBL/GenBank/DDBJ databases">
        <title>Complete genome sequence of Corynebacterium uterequi DSM 45634, isolated from the uterus of a maiden mare.</title>
        <authorList>
            <person name="Ruckert C."/>
            <person name="Albersmeier A."/>
            <person name="Winkler A."/>
            <person name="Tauch A."/>
        </authorList>
    </citation>
    <scope>NUCLEOTIDE SEQUENCE [LARGE SCALE GENOMIC DNA]</scope>
    <source>
        <strain evidence="4">DSM 45634</strain>
    </source>
</reference>
<reference evidence="3 4" key="1">
    <citation type="journal article" date="2015" name="Genome Announc.">
        <title>Virulence Factor Genes Detected in the Complete Genome Sequence of Corynebacterium uterequi DSM 45634, Isolated from the Uterus of a Maiden Mare.</title>
        <authorList>
            <person name="Ruckert C."/>
            <person name="Kriete M."/>
            <person name="Jaenicke S."/>
            <person name="Winkler A."/>
            <person name="Tauch A."/>
        </authorList>
    </citation>
    <scope>NUCLEOTIDE SEQUENCE [LARGE SCALE GENOMIC DNA]</scope>
    <source>
        <strain evidence="3 4">DSM 45634</strain>
    </source>
</reference>
<keyword evidence="2" id="KW-1133">Transmembrane helix</keyword>
<keyword evidence="2" id="KW-0472">Membrane</keyword>
<dbReference type="Pfam" id="PF11241">
    <property type="entry name" value="DUF3043"/>
    <property type="match status" value="1"/>
</dbReference>
<evidence type="ECO:0000313" key="4">
    <source>
        <dbReference type="Proteomes" id="UP000035548"/>
    </source>
</evidence>
<dbReference type="InterPro" id="IPR021403">
    <property type="entry name" value="DUF3043"/>
</dbReference>
<organism evidence="3 4">
    <name type="scientific">Corynebacterium uterequi</name>
    <dbReference type="NCBI Taxonomy" id="1072256"/>
    <lineage>
        <taxon>Bacteria</taxon>
        <taxon>Bacillati</taxon>
        <taxon>Actinomycetota</taxon>
        <taxon>Actinomycetes</taxon>
        <taxon>Mycobacteriales</taxon>
        <taxon>Corynebacteriaceae</taxon>
        <taxon>Corynebacterium</taxon>
    </lineage>
</organism>